<sequence length="605" mass="70439">MNEAEEMERKNMEEERKRFDKKIAELEALLRRKEEEAVAQKESNKRALKSEIERLRVEIDNARDDPERAKALLSKQARVEAALRLMLEERKKVPSDDKETILLKRKLQLFEDKRKSLEEESKMKANAADSAALREKLILMEDKLAKMEKRKSTSMTQQINAKMEAVSKQLDLLKGEKGHHGGDVDAKIEKKMELLAKQLESMKTVNTPVVDEETVALRSHIAKLESNLLESEKKLEAERNKMTRERAMAQEKRRIEEEEFRKKSAEREEMLLAKMSAMEASIAATGSVASELKLDTDELSARVERKLLDEGMKERESARMRIEKRMEERRKEKDREEESRKERMGEREKRVDTVPDWKIPEDLSKLEDITRALMAREDHISKLIDAKMMSLRDTEPGSIVKSGLTMEGIYGKLREIQIKLSSPDIDERESEVLNIEYEKLSIQLETMDDYQKEQTALEDKWKEDNLAANKEAFERVSSLLKAMSETQLKAVFTKKPLLRLLLRTPEQIMKAYGSDFKVKVGVYELSMEECRALLFHLPCFRKDQLVQKEFVAFLRERIEQLLEKQKGRERILPSRTVVIKVSPSPSFSDVLDALLLKTKSRMLRQ</sequence>
<feature type="coiled-coil region" evidence="1">
    <location>
        <begin position="2"/>
        <end position="65"/>
    </location>
</feature>
<accession>A0A6B2L043</accession>
<reference evidence="3" key="1">
    <citation type="journal article" date="2020" name="J. Eukaryot. Microbiol.">
        <title>De novo Sequencing, Assembly and Annotation of the Transcriptome for the Free-Living Testate Amoeba Arcella intermedia.</title>
        <authorList>
            <person name="Ribeiro G.M."/>
            <person name="Porfirio-Sousa A.L."/>
            <person name="Maurer-Alcala X.X."/>
            <person name="Katz L.A."/>
            <person name="Lahr D.J.G."/>
        </authorList>
    </citation>
    <scope>NUCLEOTIDE SEQUENCE</scope>
</reference>
<feature type="region of interest" description="Disordered" evidence="2">
    <location>
        <begin position="320"/>
        <end position="350"/>
    </location>
</feature>
<keyword evidence="1" id="KW-0175">Coiled coil</keyword>
<proteinExistence type="predicted"/>
<evidence type="ECO:0000313" key="3">
    <source>
        <dbReference type="EMBL" id="NDV30336.1"/>
    </source>
</evidence>
<dbReference type="EMBL" id="GIBP01001367">
    <property type="protein sequence ID" value="NDV30336.1"/>
    <property type="molecule type" value="Transcribed_RNA"/>
</dbReference>
<protein>
    <submittedName>
        <fullName evidence="3">Uncharacterized protein</fullName>
    </submittedName>
</protein>
<dbReference type="AlphaFoldDB" id="A0A6B2L043"/>
<name>A0A6B2L043_9EUKA</name>
<evidence type="ECO:0000256" key="1">
    <source>
        <dbReference type="SAM" id="Coils"/>
    </source>
</evidence>
<feature type="coiled-coil region" evidence="1">
    <location>
        <begin position="221"/>
        <end position="268"/>
    </location>
</feature>
<evidence type="ECO:0000256" key="2">
    <source>
        <dbReference type="SAM" id="MobiDB-lite"/>
    </source>
</evidence>
<feature type="coiled-coil region" evidence="1">
    <location>
        <begin position="100"/>
        <end position="150"/>
    </location>
</feature>
<organism evidence="3">
    <name type="scientific">Arcella intermedia</name>
    <dbReference type="NCBI Taxonomy" id="1963864"/>
    <lineage>
        <taxon>Eukaryota</taxon>
        <taxon>Amoebozoa</taxon>
        <taxon>Tubulinea</taxon>
        <taxon>Elardia</taxon>
        <taxon>Arcellinida</taxon>
        <taxon>Sphaerothecina</taxon>
        <taxon>Arcellidae</taxon>
        <taxon>Arcella</taxon>
    </lineage>
</organism>